<dbReference type="SUPFAM" id="SSF81296">
    <property type="entry name" value="E set domains"/>
    <property type="match status" value="1"/>
</dbReference>
<reference evidence="5" key="1">
    <citation type="journal article" date="2019" name="Int. J. Syst. Evol. Microbiol.">
        <title>The Global Catalogue of Microorganisms (GCM) 10K type strain sequencing project: providing services to taxonomists for standard genome sequencing and annotation.</title>
        <authorList>
            <consortium name="The Broad Institute Genomics Platform"/>
            <consortium name="The Broad Institute Genome Sequencing Center for Infectious Disease"/>
            <person name="Wu L."/>
            <person name="Ma J."/>
        </authorList>
    </citation>
    <scope>NUCLEOTIDE SEQUENCE [LARGE SCALE GENOMIC DNA]</scope>
    <source>
        <strain evidence="5">JCM 9933</strain>
    </source>
</reference>
<proteinExistence type="predicted"/>
<accession>A0ABP3PZI8</accession>
<feature type="domain" description="Sulphur oxidation protein SoxZ" evidence="2">
    <location>
        <begin position="190"/>
        <end position="275"/>
    </location>
</feature>
<dbReference type="Pfam" id="PF13501">
    <property type="entry name" value="SoxY"/>
    <property type="match status" value="1"/>
</dbReference>
<protein>
    <submittedName>
        <fullName evidence="4">Quinoprotein dehydrogenase-associated SoxYZ-like carrier</fullName>
    </submittedName>
</protein>
<dbReference type="Proteomes" id="UP001501588">
    <property type="component" value="Unassembled WGS sequence"/>
</dbReference>
<organism evidence="4 5">
    <name type="scientific">Craurococcus roseus</name>
    <dbReference type="NCBI Taxonomy" id="77585"/>
    <lineage>
        <taxon>Bacteria</taxon>
        <taxon>Pseudomonadati</taxon>
        <taxon>Pseudomonadota</taxon>
        <taxon>Alphaproteobacteria</taxon>
        <taxon>Acetobacterales</taxon>
        <taxon>Acetobacteraceae</taxon>
        <taxon>Craurococcus</taxon>
    </lineage>
</organism>
<dbReference type="Pfam" id="PF08770">
    <property type="entry name" value="SoxZ"/>
    <property type="match status" value="1"/>
</dbReference>
<name>A0ABP3PZI8_9PROT</name>
<dbReference type="InterPro" id="IPR038162">
    <property type="entry name" value="SoxY_sf"/>
</dbReference>
<evidence type="ECO:0000313" key="4">
    <source>
        <dbReference type="EMBL" id="GAA0577970.1"/>
    </source>
</evidence>
<dbReference type="InterPro" id="IPR014756">
    <property type="entry name" value="Ig_E-set"/>
</dbReference>
<dbReference type="RefSeq" id="WP_343894652.1">
    <property type="nucleotide sequence ID" value="NZ_BAAAFZ010000015.1"/>
</dbReference>
<feature type="domain" description="Ig-like SoxY" evidence="3">
    <location>
        <begin position="51"/>
        <end position="159"/>
    </location>
</feature>
<feature type="signal peptide" evidence="1">
    <location>
        <begin position="1"/>
        <end position="31"/>
    </location>
</feature>
<dbReference type="InterPro" id="IPR030831">
    <property type="entry name" value="Fuse-rel_SoxYZ"/>
</dbReference>
<comment type="caution">
    <text evidence="4">The sequence shown here is derived from an EMBL/GenBank/DDBJ whole genome shotgun (WGS) entry which is preliminary data.</text>
</comment>
<dbReference type="Gene3D" id="2.60.40.2470">
    <property type="entry name" value="SoxY domain"/>
    <property type="match status" value="1"/>
</dbReference>
<evidence type="ECO:0000259" key="3">
    <source>
        <dbReference type="Pfam" id="PF13501"/>
    </source>
</evidence>
<dbReference type="Gene3D" id="2.60.40.10">
    <property type="entry name" value="Immunoglobulins"/>
    <property type="match status" value="1"/>
</dbReference>
<dbReference type="NCBIfam" id="TIGR04557">
    <property type="entry name" value="fuse_rel_SoxYZ"/>
    <property type="match status" value="1"/>
</dbReference>
<dbReference type="InterPro" id="IPR013783">
    <property type="entry name" value="Ig-like_fold"/>
</dbReference>
<dbReference type="EMBL" id="BAAAFZ010000015">
    <property type="protein sequence ID" value="GAA0577970.1"/>
    <property type="molecule type" value="Genomic_DNA"/>
</dbReference>
<gene>
    <name evidence="4" type="ORF">GCM10009416_15660</name>
</gene>
<keyword evidence="1" id="KW-0732">Signal</keyword>
<feature type="chain" id="PRO_5046964645" evidence="1">
    <location>
        <begin position="32"/>
        <end position="283"/>
    </location>
</feature>
<dbReference type="InterPro" id="IPR014880">
    <property type="entry name" value="SoxZ_dom"/>
</dbReference>
<evidence type="ECO:0000256" key="1">
    <source>
        <dbReference type="SAM" id="SignalP"/>
    </source>
</evidence>
<sequence length="283" mass="29975">MAVAAHRLARRPLLAGVFGLPLLAPAGGARAQGIEPAEAPRRAERWRDLKAAIFDNRETQPAGDALTLVAPPRALDAAAVPVSLSLSPETAPRARAVHLVIDENPAPLAAVFRAGPAGDLRALSTRVRVDAYTLMHAVAELDDGRLLETAQFVKAAGGCSAPVGTDLRAARERMGRMRLVMPEGPPTGPDRAVPVQVALSHPNLSGLQIDQLSRLSIPAEFVRTLRVLYRGAEVLTVEADISIAENPTFGFAFAGEAGGELRVEAEDSRERRFATAWTLGNSG</sequence>
<dbReference type="InterPro" id="IPR032711">
    <property type="entry name" value="SoxY"/>
</dbReference>
<evidence type="ECO:0000313" key="5">
    <source>
        <dbReference type="Proteomes" id="UP001501588"/>
    </source>
</evidence>
<evidence type="ECO:0000259" key="2">
    <source>
        <dbReference type="Pfam" id="PF08770"/>
    </source>
</evidence>
<keyword evidence="5" id="KW-1185">Reference proteome</keyword>